<dbReference type="AlphaFoldDB" id="A0A6J2PM05"/>
<evidence type="ECO:0000313" key="17">
    <source>
        <dbReference type="Proteomes" id="UP000504630"/>
    </source>
</evidence>
<dbReference type="GO" id="GO:0048513">
    <property type="term" value="P:animal organ development"/>
    <property type="evidence" value="ECO:0007669"/>
    <property type="project" value="UniProtKB-ARBA"/>
</dbReference>
<keyword evidence="9" id="KW-0539">Nucleus</keyword>
<dbReference type="Gene3D" id="6.10.250.980">
    <property type="match status" value="1"/>
</dbReference>
<keyword evidence="17" id="KW-1185">Reference proteome</keyword>
<evidence type="ECO:0000256" key="11">
    <source>
        <dbReference type="ARBA" id="ARBA00060201"/>
    </source>
</evidence>
<dbReference type="CDD" id="cd11461">
    <property type="entry name" value="bHLH-O_HES5"/>
    <property type="match status" value="1"/>
</dbReference>
<comment type="subunit">
    <text evidence="10">Transcription repression requires formation of a complex with a corepressor protein of the Groucho/TLE family.</text>
</comment>
<keyword evidence="3" id="KW-0678">Repressor</keyword>
<dbReference type="InterPro" id="IPR003650">
    <property type="entry name" value="Orange_dom"/>
</dbReference>
<evidence type="ECO:0000256" key="7">
    <source>
        <dbReference type="ARBA" id="ARBA00023125"/>
    </source>
</evidence>
<name>A0A6J2PM05_COTGO</name>
<reference evidence="18" key="1">
    <citation type="submission" date="2025-08" db="UniProtKB">
        <authorList>
            <consortium name="RefSeq"/>
        </authorList>
    </citation>
    <scope>IDENTIFICATION</scope>
</reference>
<dbReference type="Pfam" id="PF00010">
    <property type="entry name" value="HLH"/>
    <property type="match status" value="1"/>
</dbReference>
<dbReference type="SMART" id="SM00353">
    <property type="entry name" value="HLH"/>
    <property type="match status" value="1"/>
</dbReference>
<evidence type="ECO:0000259" key="15">
    <source>
        <dbReference type="PROSITE" id="PS50888"/>
    </source>
</evidence>
<dbReference type="FunCoup" id="A0A6J2PM05">
    <property type="interactions" value="37"/>
</dbReference>
<dbReference type="Gene3D" id="4.10.280.10">
    <property type="entry name" value="Helix-loop-helix DNA-binding domain"/>
    <property type="match status" value="1"/>
</dbReference>
<dbReference type="GeneID" id="115007805"/>
<keyword evidence="8" id="KW-0804">Transcription</keyword>
<evidence type="ECO:0000259" key="16">
    <source>
        <dbReference type="PROSITE" id="PS51054"/>
    </source>
</evidence>
<feature type="domain" description="Orange" evidence="16">
    <location>
        <begin position="110"/>
        <end position="140"/>
    </location>
</feature>
<evidence type="ECO:0000256" key="10">
    <source>
        <dbReference type="ARBA" id="ARBA00023791"/>
    </source>
</evidence>
<dbReference type="FunFam" id="4.10.280.10:FF:000033">
    <property type="entry name" value="Transcription factor HES-5"/>
    <property type="match status" value="1"/>
</dbReference>
<feature type="domain" description="BHLH" evidence="15">
    <location>
        <begin position="39"/>
        <end position="95"/>
    </location>
</feature>
<keyword evidence="2" id="KW-0217">Developmental protein</keyword>
<dbReference type="RefSeq" id="XP_029286640.1">
    <property type="nucleotide sequence ID" value="XM_029430780.1"/>
</dbReference>
<dbReference type="GO" id="GO:0007399">
    <property type="term" value="P:nervous system development"/>
    <property type="evidence" value="ECO:0007669"/>
    <property type="project" value="UniProtKB-KW"/>
</dbReference>
<dbReference type="SUPFAM" id="SSF47459">
    <property type="entry name" value="HLH, helix-loop-helix DNA-binding domain"/>
    <property type="match status" value="1"/>
</dbReference>
<gene>
    <name evidence="18" type="primary">LOC115007805</name>
</gene>
<keyword evidence="7" id="KW-0238">DNA-binding</keyword>
<dbReference type="SMART" id="SM00511">
    <property type="entry name" value="ORANGE"/>
    <property type="match status" value="1"/>
</dbReference>
<dbReference type="Proteomes" id="UP000504630">
    <property type="component" value="Chromosome 5"/>
</dbReference>
<proteinExistence type="predicted"/>
<dbReference type="InterPro" id="IPR036638">
    <property type="entry name" value="HLH_DNA-bd_sf"/>
</dbReference>
<accession>A0A6J2PM05</accession>
<dbReference type="GO" id="GO:0045596">
    <property type="term" value="P:negative regulation of cell differentiation"/>
    <property type="evidence" value="ECO:0007669"/>
    <property type="project" value="UniProtKB-ARBA"/>
</dbReference>
<keyword evidence="6" id="KW-0805">Transcription regulation</keyword>
<feature type="compositionally biased region" description="Low complexity" evidence="14">
    <location>
        <begin position="21"/>
        <end position="32"/>
    </location>
</feature>
<dbReference type="OrthoDB" id="6085656at2759"/>
<evidence type="ECO:0000256" key="5">
    <source>
        <dbReference type="ARBA" id="ARBA00022902"/>
    </source>
</evidence>
<dbReference type="InParanoid" id="A0A6J2PM05"/>
<evidence type="ECO:0000256" key="1">
    <source>
        <dbReference type="ARBA" id="ARBA00004123"/>
    </source>
</evidence>
<comment type="function">
    <text evidence="11">Transcriptional repressor of genes that require a bHLH protein for their transcription. Plays an important role as neurogenesis negative regulator.</text>
</comment>
<sequence length="182" mass="20922">MKPAEIRFSLQRPLQHRDPDMAPTTTAAMTSSQEHLTLTHKLRKPVVEKLRRERINSSIEQLKSLLGPEFLKQQPDNKLEKADILEMTVCVLRRLQQQQHQAVDSAAVNQGYSRCVQEVTHFLSKEQVKTPSQRRLLNHFNKLQASSEKNLREADFSLLSSTVQTSITKEKSAVNSAPWRPW</sequence>
<organism evidence="17 18">
    <name type="scientific">Cottoperca gobio</name>
    <name type="common">Frogmouth</name>
    <name type="synonym">Aphritis gobio</name>
    <dbReference type="NCBI Taxonomy" id="56716"/>
    <lineage>
        <taxon>Eukaryota</taxon>
        <taxon>Metazoa</taxon>
        <taxon>Chordata</taxon>
        <taxon>Craniata</taxon>
        <taxon>Vertebrata</taxon>
        <taxon>Euteleostomi</taxon>
        <taxon>Actinopterygii</taxon>
        <taxon>Neopterygii</taxon>
        <taxon>Teleostei</taxon>
        <taxon>Neoteleostei</taxon>
        <taxon>Acanthomorphata</taxon>
        <taxon>Eupercaria</taxon>
        <taxon>Perciformes</taxon>
        <taxon>Notothenioidei</taxon>
        <taxon>Bovichtidae</taxon>
        <taxon>Cottoperca</taxon>
    </lineage>
</organism>
<protein>
    <recommendedName>
        <fullName evidence="12">Transcription factor HES-5</fullName>
    </recommendedName>
    <alternativeName>
        <fullName evidence="13">Hairy and enhancer of split 5</fullName>
    </alternativeName>
</protein>
<dbReference type="GO" id="GO:0046983">
    <property type="term" value="F:protein dimerization activity"/>
    <property type="evidence" value="ECO:0007669"/>
    <property type="project" value="InterPro"/>
</dbReference>
<dbReference type="PANTHER" id="PTHR10985">
    <property type="entry name" value="BASIC HELIX-LOOP-HELIX TRANSCRIPTION FACTOR, HES-RELATED"/>
    <property type="match status" value="1"/>
</dbReference>
<evidence type="ECO:0000256" key="8">
    <source>
        <dbReference type="ARBA" id="ARBA00023163"/>
    </source>
</evidence>
<evidence type="ECO:0000256" key="9">
    <source>
        <dbReference type="ARBA" id="ARBA00023242"/>
    </source>
</evidence>
<comment type="subcellular location">
    <subcellularLocation>
        <location evidence="1">Nucleus</location>
    </subcellularLocation>
</comment>
<dbReference type="PROSITE" id="PS50888">
    <property type="entry name" value="BHLH"/>
    <property type="match status" value="1"/>
</dbReference>
<dbReference type="GO" id="GO:0005634">
    <property type="term" value="C:nucleus"/>
    <property type="evidence" value="ECO:0007669"/>
    <property type="project" value="UniProtKB-SubCell"/>
</dbReference>
<evidence type="ECO:0000256" key="13">
    <source>
        <dbReference type="ARBA" id="ARBA00081413"/>
    </source>
</evidence>
<keyword evidence="4" id="KW-0221">Differentiation</keyword>
<evidence type="ECO:0000256" key="3">
    <source>
        <dbReference type="ARBA" id="ARBA00022491"/>
    </source>
</evidence>
<evidence type="ECO:0000256" key="12">
    <source>
        <dbReference type="ARBA" id="ARBA00072975"/>
    </source>
</evidence>
<evidence type="ECO:0000256" key="4">
    <source>
        <dbReference type="ARBA" id="ARBA00022782"/>
    </source>
</evidence>
<keyword evidence="5" id="KW-0524">Neurogenesis</keyword>
<dbReference type="PROSITE" id="PS51054">
    <property type="entry name" value="ORANGE"/>
    <property type="match status" value="1"/>
</dbReference>
<evidence type="ECO:0000256" key="6">
    <source>
        <dbReference type="ARBA" id="ARBA00023015"/>
    </source>
</evidence>
<dbReference type="InterPro" id="IPR050370">
    <property type="entry name" value="HES_HEY"/>
</dbReference>
<dbReference type="KEGG" id="cgob:115007805"/>
<evidence type="ECO:0000313" key="18">
    <source>
        <dbReference type="RefSeq" id="XP_029286640.1"/>
    </source>
</evidence>
<feature type="region of interest" description="Disordered" evidence="14">
    <location>
        <begin position="1"/>
        <end position="33"/>
    </location>
</feature>
<dbReference type="InterPro" id="IPR011598">
    <property type="entry name" value="bHLH_dom"/>
</dbReference>
<evidence type="ECO:0000256" key="2">
    <source>
        <dbReference type="ARBA" id="ARBA00022473"/>
    </source>
</evidence>
<dbReference type="GO" id="GO:0030154">
    <property type="term" value="P:cell differentiation"/>
    <property type="evidence" value="ECO:0007669"/>
    <property type="project" value="UniProtKB-KW"/>
</dbReference>
<dbReference type="SUPFAM" id="SSF158457">
    <property type="entry name" value="Orange domain-like"/>
    <property type="match status" value="1"/>
</dbReference>
<evidence type="ECO:0000256" key="14">
    <source>
        <dbReference type="SAM" id="MobiDB-lite"/>
    </source>
</evidence>
<dbReference type="GO" id="GO:0006355">
    <property type="term" value="P:regulation of DNA-templated transcription"/>
    <property type="evidence" value="ECO:0007669"/>
    <property type="project" value="InterPro"/>
</dbReference>
<dbReference type="GO" id="GO:0003677">
    <property type="term" value="F:DNA binding"/>
    <property type="evidence" value="ECO:0007669"/>
    <property type="project" value="UniProtKB-KW"/>
</dbReference>
<dbReference type="GO" id="GO:0097150">
    <property type="term" value="P:neuronal stem cell population maintenance"/>
    <property type="evidence" value="ECO:0007669"/>
    <property type="project" value="UniProtKB-ARBA"/>
</dbReference>